<dbReference type="EMBL" id="JBFMKM010000009">
    <property type="protein sequence ID" value="KAL1304066.1"/>
    <property type="molecule type" value="Genomic_DNA"/>
</dbReference>
<name>A0ABR3PD60_9PEZI</name>
<dbReference type="GeneID" id="95974204"/>
<proteinExistence type="predicted"/>
<evidence type="ECO:0000313" key="2">
    <source>
        <dbReference type="Proteomes" id="UP001562354"/>
    </source>
</evidence>
<accession>A0ABR3PD60</accession>
<protein>
    <submittedName>
        <fullName evidence="1">Uncharacterized protein</fullName>
    </submittedName>
</protein>
<comment type="caution">
    <text evidence="1">The sequence shown here is derived from an EMBL/GenBank/DDBJ whole genome shotgun (WGS) entry which is preliminary data.</text>
</comment>
<reference evidence="1 2" key="1">
    <citation type="submission" date="2024-07" db="EMBL/GenBank/DDBJ databases">
        <title>Draft sequence of the Neodothiora populina.</title>
        <authorList>
            <person name="Drown D.D."/>
            <person name="Schuette U.S."/>
            <person name="Buechlein A.B."/>
            <person name="Rusch D.R."/>
            <person name="Winton L.W."/>
            <person name="Adams G.A."/>
        </authorList>
    </citation>
    <scope>NUCLEOTIDE SEQUENCE [LARGE SCALE GENOMIC DNA]</scope>
    <source>
        <strain evidence="1 2">CPC 39397</strain>
    </source>
</reference>
<dbReference type="RefSeq" id="XP_069200341.1">
    <property type="nucleotide sequence ID" value="XM_069344865.1"/>
</dbReference>
<dbReference type="Proteomes" id="UP001562354">
    <property type="component" value="Unassembled WGS sequence"/>
</dbReference>
<sequence>MSHQDFISCLTTYYETLVALQYIKSSHVIKPPRNGHTNVDAEAAREQGFGDEMISLVRELPYLSVDCEDLAILPDGTKPRSYLDDDFLDWARDPLFQGSPMVKSTQIVLTNPAKSGIVLIYDMETCECISWSTSEKGSDYDSLPSCAPKELLGQWTEKLLNLEWIPYRESTGWGLILRQPPAQELERAVASAESCGKHQTLLVQLGIKKVYMAAGWSVDAQTLEDATMKFDGLAFEGRSKAWKTTTQGLLDTAHREGWKWSKTRALLQIPPATASILDAGDDNAGKRLRI</sequence>
<keyword evidence="2" id="KW-1185">Reference proteome</keyword>
<organism evidence="1 2">
    <name type="scientific">Neodothiora populina</name>
    <dbReference type="NCBI Taxonomy" id="2781224"/>
    <lineage>
        <taxon>Eukaryota</taxon>
        <taxon>Fungi</taxon>
        <taxon>Dikarya</taxon>
        <taxon>Ascomycota</taxon>
        <taxon>Pezizomycotina</taxon>
        <taxon>Dothideomycetes</taxon>
        <taxon>Dothideomycetidae</taxon>
        <taxon>Dothideales</taxon>
        <taxon>Dothioraceae</taxon>
        <taxon>Neodothiora</taxon>
    </lineage>
</organism>
<evidence type="ECO:0000313" key="1">
    <source>
        <dbReference type="EMBL" id="KAL1304066.1"/>
    </source>
</evidence>
<gene>
    <name evidence="1" type="ORF">AAFC00_000501</name>
</gene>